<feature type="chain" id="PRO_5043785674" description="Tumor protein p53-inducible protein 13" evidence="2">
    <location>
        <begin position="30"/>
        <end position="377"/>
    </location>
</feature>
<keyword evidence="2" id="KW-0732">Signal</keyword>
<dbReference type="AlphaFoldDB" id="A0AAV2J426"/>
<dbReference type="InterPro" id="IPR021454">
    <property type="entry name" value="DUF3105"/>
</dbReference>
<accession>A0AAV2J426</accession>
<keyword evidence="4" id="KW-1185">Reference proteome</keyword>
<protein>
    <recommendedName>
        <fullName evidence="5">Tumor protein p53-inducible protein 13</fullName>
    </recommendedName>
</protein>
<evidence type="ECO:0000256" key="1">
    <source>
        <dbReference type="SAM" id="Phobius"/>
    </source>
</evidence>
<sequence>MPPGQAISAVPRGVTALAALWVTVGRCLSESSWKTCDNGKVLLDADLPKDAAHRDCPTPLWPQSQRVYSVETPYNPEPAKVKCMDECISYNQTIPNSGAFRPVSAESGEYLYCPPQRWVNNLHNGATVLLYHPCSSLHERRLLSALAQSCINIFILTPHKNLDANRPIALVSWGRALEISTVVSSEICDWLERTLLTKPKAVERIYENQYNFLLIKAKNQKRLQENKGFLKQCCERAISHLPEKMKTQLHSSFRKAADGGDCQCKPNQVCECIKGAADQSHRAEVVFQSTPRTDEAVWAAGALGFILVLLTLSILHTRLYRHWRRGNSLYWHDPQQDYDSVADVIRRRLRLAKGRRKRGRKKCVVLLPSSSSSEEYP</sequence>
<reference evidence="3 4" key="1">
    <citation type="submission" date="2024-04" db="EMBL/GenBank/DDBJ databases">
        <authorList>
            <person name="Waldvogel A.-M."/>
            <person name="Schoenle A."/>
        </authorList>
    </citation>
    <scope>NUCLEOTIDE SEQUENCE [LARGE SCALE GENOMIC DNA]</scope>
</reference>
<dbReference type="EMBL" id="OZ035832">
    <property type="protein sequence ID" value="CAL1570772.1"/>
    <property type="molecule type" value="Genomic_DNA"/>
</dbReference>
<proteinExistence type="predicted"/>
<gene>
    <name evidence="3" type="ORF">KC01_LOCUS2998</name>
</gene>
<feature type="signal peptide" evidence="2">
    <location>
        <begin position="1"/>
        <end position="29"/>
    </location>
</feature>
<organism evidence="3 4">
    <name type="scientific">Knipowitschia caucasica</name>
    <name type="common">Caucasian dwarf goby</name>
    <name type="synonym">Pomatoschistus caucasicus</name>
    <dbReference type="NCBI Taxonomy" id="637954"/>
    <lineage>
        <taxon>Eukaryota</taxon>
        <taxon>Metazoa</taxon>
        <taxon>Chordata</taxon>
        <taxon>Craniata</taxon>
        <taxon>Vertebrata</taxon>
        <taxon>Euteleostomi</taxon>
        <taxon>Actinopterygii</taxon>
        <taxon>Neopterygii</taxon>
        <taxon>Teleostei</taxon>
        <taxon>Neoteleostei</taxon>
        <taxon>Acanthomorphata</taxon>
        <taxon>Gobiaria</taxon>
        <taxon>Gobiiformes</taxon>
        <taxon>Gobioidei</taxon>
        <taxon>Gobiidae</taxon>
        <taxon>Gobiinae</taxon>
        <taxon>Knipowitschia</taxon>
    </lineage>
</organism>
<dbReference type="PANTHER" id="PTHR34179:SF1">
    <property type="entry name" value="TUMOR PROTEIN P53-INDUCIBLE PROTEIN 13"/>
    <property type="match status" value="1"/>
</dbReference>
<keyword evidence="1" id="KW-0812">Transmembrane</keyword>
<keyword evidence="1" id="KW-0472">Membrane</keyword>
<dbReference type="Pfam" id="PF11303">
    <property type="entry name" value="DUF3105"/>
    <property type="match status" value="1"/>
</dbReference>
<dbReference type="PANTHER" id="PTHR34179">
    <property type="entry name" value="TUMOR PROTEIN P53-INDUCIBLE PROTEIN 13"/>
    <property type="match status" value="1"/>
</dbReference>
<keyword evidence="1" id="KW-1133">Transmembrane helix</keyword>
<evidence type="ECO:0000313" key="3">
    <source>
        <dbReference type="EMBL" id="CAL1570772.1"/>
    </source>
</evidence>
<dbReference type="Proteomes" id="UP001497482">
    <property type="component" value="Chromosome 10"/>
</dbReference>
<evidence type="ECO:0000313" key="4">
    <source>
        <dbReference type="Proteomes" id="UP001497482"/>
    </source>
</evidence>
<name>A0AAV2J426_KNICA</name>
<evidence type="ECO:0008006" key="5">
    <source>
        <dbReference type="Google" id="ProtNLM"/>
    </source>
</evidence>
<dbReference type="GO" id="GO:0005737">
    <property type="term" value="C:cytoplasm"/>
    <property type="evidence" value="ECO:0007669"/>
    <property type="project" value="TreeGrafter"/>
</dbReference>
<feature type="transmembrane region" description="Helical" evidence="1">
    <location>
        <begin position="296"/>
        <end position="315"/>
    </location>
</feature>
<evidence type="ECO:0000256" key="2">
    <source>
        <dbReference type="SAM" id="SignalP"/>
    </source>
</evidence>